<proteinExistence type="predicted"/>
<gene>
    <name evidence="2" type="ORF">KHLLAP_LOCUS4427</name>
</gene>
<dbReference type="Pfam" id="PF17043">
    <property type="entry name" value="MAT1-1-2"/>
    <property type="match status" value="1"/>
</dbReference>
<dbReference type="EMBL" id="CAUWAG010000006">
    <property type="protein sequence ID" value="CAJ2503959.1"/>
    <property type="molecule type" value="Genomic_DNA"/>
</dbReference>
<dbReference type="Proteomes" id="UP001295740">
    <property type="component" value="Unassembled WGS sequence"/>
</dbReference>
<evidence type="ECO:0000256" key="1">
    <source>
        <dbReference type="SAM" id="MobiDB-lite"/>
    </source>
</evidence>
<dbReference type="InterPro" id="IPR031472">
    <property type="entry name" value="MAT1-1-2/MatA-2/Smr1"/>
</dbReference>
<reference evidence="2" key="1">
    <citation type="submission" date="2023-10" db="EMBL/GenBank/DDBJ databases">
        <authorList>
            <person name="Hackl T."/>
        </authorList>
    </citation>
    <scope>NUCLEOTIDE SEQUENCE</scope>
</reference>
<organism evidence="2 3">
    <name type="scientific">Anthostomella pinea</name>
    <dbReference type="NCBI Taxonomy" id="933095"/>
    <lineage>
        <taxon>Eukaryota</taxon>
        <taxon>Fungi</taxon>
        <taxon>Dikarya</taxon>
        <taxon>Ascomycota</taxon>
        <taxon>Pezizomycotina</taxon>
        <taxon>Sordariomycetes</taxon>
        <taxon>Xylariomycetidae</taxon>
        <taxon>Xylariales</taxon>
        <taxon>Xylariaceae</taxon>
        <taxon>Anthostomella</taxon>
    </lineage>
</organism>
<dbReference type="AlphaFoldDB" id="A0AAI8YGJ5"/>
<keyword evidence="3" id="KW-1185">Reference proteome</keyword>
<sequence length="463" mass="53225">MNASSDDSLTAYARQLVRRLGGDRAAILELIDRLEASNDVLEITAPPLQFERLLDVLIDPMQPYPAYIEASESALSIYTEDEMDIIVIFIQARFWITQVLGHLSNRHFRHWINVFMIPRQILRETWYSLRRASIAPLVTGALPTWAKTFPPAGADMLWARADFAYLRKQYFPDDVDDAFPGFLKHYKELRAAVRNLKGTLSQLYAQCMTPGSSRGMFLDHYFDRVKEAEALMDLNLKQARKWFKTTANTMKLARLPGANFGLEYGTHVFVDWLEEMHFERAPGHWAFADREFSPIQTLPGSPWCRWFRNRLQPSFALIRYDRVNTNGETPHFFTQGPVEIQVPHAVLPIIKYFKDIYNRETAAQRAAGEAPAPKSGADMERENKELSRSTGEPYWHIRKYADKDGYVELEYSQNPALALRPMYDGAGNLRLDYMNAMLHDLVHGGVPFDFRKDFGLMVLTAAN</sequence>
<feature type="region of interest" description="Disordered" evidence="1">
    <location>
        <begin position="364"/>
        <end position="388"/>
    </location>
</feature>
<accession>A0AAI8YGJ5</accession>
<protein>
    <submittedName>
        <fullName evidence="2">Uu.00g113530.m01.CDS01</fullName>
    </submittedName>
</protein>
<feature type="compositionally biased region" description="Basic and acidic residues" evidence="1">
    <location>
        <begin position="377"/>
        <end position="387"/>
    </location>
</feature>
<evidence type="ECO:0000313" key="2">
    <source>
        <dbReference type="EMBL" id="CAJ2503959.1"/>
    </source>
</evidence>
<name>A0AAI8YGJ5_9PEZI</name>
<evidence type="ECO:0000313" key="3">
    <source>
        <dbReference type="Proteomes" id="UP001295740"/>
    </source>
</evidence>
<comment type="caution">
    <text evidence="2">The sequence shown here is derived from an EMBL/GenBank/DDBJ whole genome shotgun (WGS) entry which is preliminary data.</text>
</comment>